<dbReference type="Proteomes" id="UP000187439">
    <property type="component" value="Unassembled WGS sequence"/>
</dbReference>
<comment type="caution">
    <text evidence="1">The sequence shown here is derived from an EMBL/GenBank/DDBJ whole genome shotgun (WGS) entry which is preliminary data.</text>
</comment>
<proteinExistence type="predicted"/>
<dbReference type="SUPFAM" id="SSF53335">
    <property type="entry name" value="S-adenosyl-L-methionine-dependent methyltransferases"/>
    <property type="match status" value="1"/>
</dbReference>
<dbReference type="Gene3D" id="3.40.50.150">
    <property type="entry name" value="Vaccinia Virus protein VP39"/>
    <property type="match status" value="1"/>
</dbReference>
<dbReference type="GO" id="GO:0008168">
    <property type="term" value="F:methyltransferase activity"/>
    <property type="evidence" value="ECO:0007669"/>
    <property type="project" value="UniProtKB-KW"/>
</dbReference>
<dbReference type="OrthoDB" id="9787807at2"/>
<dbReference type="EMBL" id="MPTC01000003">
    <property type="protein sequence ID" value="OMD43092.1"/>
    <property type="molecule type" value="Genomic_DNA"/>
</dbReference>
<protein>
    <submittedName>
        <fullName evidence="1">SAM-dependent methyltransferase</fullName>
    </submittedName>
</protein>
<sequence>MSGAEGKLELERIVFIGRTFEEYLQMFNLKEADLMGGRILDCPAGACSFTAISNQLGSEVTAADIAYYYSADELADKGIQDIEHAMSELEKVQGNFVWDYFGSIADLTQARNRALNDNTNDRRQTPERYIPVVLPDLPFNDEAFDLTLSAHFLFMYSDRLDYDFHLRTVNELMRVTRGELRIFPLVDLCCKRYEHLDRLIVEMVHQGFAVEEMEVPYEFQKGANQMLSIRRMKPQDNR</sequence>
<gene>
    <name evidence="1" type="ORF">BSK52_06260</name>
</gene>
<dbReference type="InterPro" id="IPR029063">
    <property type="entry name" value="SAM-dependent_MTases_sf"/>
</dbReference>
<dbReference type="RefSeq" id="WP_042126673.1">
    <property type="nucleotide sequence ID" value="NZ_MPTC01000003.1"/>
</dbReference>
<evidence type="ECO:0000313" key="2">
    <source>
        <dbReference type="Proteomes" id="UP000187439"/>
    </source>
</evidence>
<reference evidence="1 2" key="1">
    <citation type="submission" date="2016-10" db="EMBL/GenBank/DDBJ databases">
        <title>Paenibacillus species isolates.</title>
        <authorList>
            <person name="Beno S.M."/>
        </authorList>
    </citation>
    <scope>NUCLEOTIDE SEQUENCE [LARGE SCALE GENOMIC DNA]</scope>
    <source>
        <strain evidence="1 2">FSL H7-0710</strain>
    </source>
</reference>
<accession>A0A1R0Y731</accession>
<keyword evidence="1" id="KW-0808">Transferase</keyword>
<keyword evidence="1" id="KW-0489">Methyltransferase</keyword>
<dbReference type="GO" id="GO:0032259">
    <property type="term" value="P:methylation"/>
    <property type="evidence" value="ECO:0007669"/>
    <property type="project" value="UniProtKB-KW"/>
</dbReference>
<organism evidence="1 2">
    <name type="scientific">Paenibacillus odorifer</name>
    <dbReference type="NCBI Taxonomy" id="189426"/>
    <lineage>
        <taxon>Bacteria</taxon>
        <taxon>Bacillati</taxon>
        <taxon>Bacillota</taxon>
        <taxon>Bacilli</taxon>
        <taxon>Bacillales</taxon>
        <taxon>Paenibacillaceae</taxon>
        <taxon>Paenibacillus</taxon>
    </lineage>
</organism>
<evidence type="ECO:0000313" key="1">
    <source>
        <dbReference type="EMBL" id="OMD43092.1"/>
    </source>
</evidence>
<dbReference type="AlphaFoldDB" id="A0A1R0Y731"/>
<name>A0A1R0Y731_9BACL</name>